<protein>
    <submittedName>
        <fullName evidence="2">Uncharacterized protein</fullName>
    </submittedName>
</protein>
<dbReference type="AlphaFoldDB" id="A0A8I3A4E2"/>
<comment type="caution">
    <text evidence="2">The sequence shown here is derived from an EMBL/GenBank/DDBJ whole genome shotgun (WGS) entry which is preliminary data.</text>
</comment>
<feature type="compositionally biased region" description="Acidic residues" evidence="1">
    <location>
        <begin position="91"/>
        <end position="104"/>
    </location>
</feature>
<feature type="region of interest" description="Disordered" evidence="1">
    <location>
        <begin position="1"/>
        <end position="115"/>
    </location>
</feature>
<name>A0A8I3A4E2_9AGAM</name>
<feature type="compositionally biased region" description="Polar residues" evidence="1">
    <location>
        <begin position="1"/>
        <end position="30"/>
    </location>
</feature>
<evidence type="ECO:0000256" key="1">
    <source>
        <dbReference type="SAM" id="MobiDB-lite"/>
    </source>
</evidence>
<dbReference type="EMBL" id="JAGFBS010000065">
    <property type="protein sequence ID" value="KAG6369785.1"/>
    <property type="molecule type" value="Genomic_DNA"/>
</dbReference>
<evidence type="ECO:0000313" key="2">
    <source>
        <dbReference type="EMBL" id="KAG6369785.1"/>
    </source>
</evidence>
<sequence>MVTQSLFPSEQPAPSTPKTPALISCSTGSKGTVKAKEVDASLSGQQKRDQPCSIDEEVTSPSHRPHVKKCPHLNTAGERPSHVSNQPSSEDSNEDSEGAEEDDDLKLARLTLVQP</sequence>
<reference evidence="2" key="1">
    <citation type="submission" date="2021-03" db="EMBL/GenBank/DDBJ databases">
        <title>Evolutionary innovations through gain and loss of genes in the ectomycorrhizal Boletales.</title>
        <authorList>
            <person name="Wu G."/>
            <person name="Miyauchi S."/>
            <person name="Morin E."/>
            <person name="Yang Z.-L."/>
            <person name="Xu J."/>
            <person name="Martin F.M."/>
        </authorList>
    </citation>
    <scope>NUCLEOTIDE SEQUENCE</scope>
    <source>
        <strain evidence="2">BR01</strain>
    </source>
</reference>
<accession>A0A8I3A4E2</accession>
<organism evidence="2 3">
    <name type="scientific">Boletus reticuloceps</name>
    <dbReference type="NCBI Taxonomy" id="495285"/>
    <lineage>
        <taxon>Eukaryota</taxon>
        <taxon>Fungi</taxon>
        <taxon>Dikarya</taxon>
        <taxon>Basidiomycota</taxon>
        <taxon>Agaricomycotina</taxon>
        <taxon>Agaricomycetes</taxon>
        <taxon>Agaricomycetidae</taxon>
        <taxon>Boletales</taxon>
        <taxon>Boletineae</taxon>
        <taxon>Boletaceae</taxon>
        <taxon>Boletoideae</taxon>
        <taxon>Boletus</taxon>
    </lineage>
</organism>
<proteinExistence type="predicted"/>
<dbReference type="Proteomes" id="UP000683000">
    <property type="component" value="Unassembled WGS sequence"/>
</dbReference>
<evidence type="ECO:0000313" key="3">
    <source>
        <dbReference type="Proteomes" id="UP000683000"/>
    </source>
</evidence>
<keyword evidence="3" id="KW-1185">Reference proteome</keyword>
<gene>
    <name evidence="2" type="ORF">JVT61DRAFT_13552</name>
</gene>